<keyword evidence="6" id="KW-0963">Cytoplasm</keyword>
<sequence>MKNKFPIKVERKTFETEVKVFWDPYTSGQIKIDTGVGFLDHMLELFAVHGNFSLEVKAKGDLHVDYHHTVEDVGLTLGEALRKGLGERKGIARYGEAVIPMEEALAAVYIDLAERPCFVQKGKIPVEKIGTFDTELVSEFLKALAIKGAFTLHVHFLYGENAHHIVEAGFKALGHALKKAFAPLGKDVVLSSKGVL</sequence>
<dbReference type="InterPro" id="IPR020565">
    <property type="entry name" value="ImidazoleglycerP_deHydtase_CS"/>
</dbReference>
<dbReference type="FunFam" id="3.30.230.40:FF:000003">
    <property type="entry name" value="Imidazoleglycerol-phosphate dehydratase HisB"/>
    <property type="match status" value="1"/>
</dbReference>
<dbReference type="InterPro" id="IPR000807">
    <property type="entry name" value="ImidazoleglycerolP_deHydtase"/>
</dbReference>
<dbReference type="NCBIfam" id="NF002114">
    <property type="entry name" value="PRK00951.2-4"/>
    <property type="match status" value="1"/>
</dbReference>
<dbReference type="PROSITE" id="PS00954">
    <property type="entry name" value="IGP_DEHYDRATASE_1"/>
    <property type="match status" value="1"/>
</dbReference>
<dbReference type="InterPro" id="IPR038494">
    <property type="entry name" value="IGPD_sf"/>
</dbReference>
<name>F8A8J4_THEID</name>
<comment type="catalytic activity">
    <reaction evidence="6 7">
        <text>D-erythro-1-(imidazol-4-yl)glycerol 3-phosphate = 3-(imidazol-4-yl)-2-oxopropyl phosphate + H2O</text>
        <dbReference type="Rhea" id="RHEA:11040"/>
        <dbReference type="ChEBI" id="CHEBI:15377"/>
        <dbReference type="ChEBI" id="CHEBI:57766"/>
        <dbReference type="ChEBI" id="CHEBI:58278"/>
        <dbReference type="EC" id="4.2.1.19"/>
    </reaction>
</comment>
<dbReference type="PROSITE" id="PS00955">
    <property type="entry name" value="IGP_DEHYDRATASE_2"/>
    <property type="match status" value="1"/>
</dbReference>
<dbReference type="InParanoid" id="F8A8J4"/>
<organism evidence="8 9">
    <name type="scientific">Thermodesulfatator indicus (strain DSM 15286 / JCM 11887 / CIR29812)</name>
    <dbReference type="NCBI Taxonomy" id="667014"/>
    <lineage>
        <taxon>Bacteria</taxon>
        <taxon>Pseudomonadati</taxon>
        <taxon>Thermodesulfobacteriota</taxon>
        <taxon>Thermodesulfobacteria</taxon>
        <taxon>Thermodesulfobacteriales</taxon>
        <taxon>Thermodesulfatatoraceae</taxon>
        <taxon>Thermodesulfatator</taxon>
    </lineage>
</organism>
<dbReference type="Proteomes" id="UP000006793">
    <property type="component" value="Chromosome"/>
</dbReference>
<evidence type="ECO:0000256" key="3">
    <source>
        <dbReference type="ARBA" id="ARBA00022605"/>
    </source>
</evidence>
<dbReference type="GO" id="GO:0004424">
    <property type="term" value="F:imidazoleglycerol-phosphate dehydratase activity"/>
    <property type="evidence" value="ECO:0007669"/>
    <property type="project" value="UniProtKB-UniRule"/>
</dbReference>
<evidence type="ECO:0000313" key="9">
    <source>
        <dbReference type="Proteomes" id="UP000006793"/>
    </source>
</evidence>
<evidence type="ECO:0000256" key="7">
    <source>
        <dbReference type="RuleBase" id="RU000599"/>
    </source>
</evidence>
<dbReference type="Pfam" id="PF00475">
    <property type="entry name" value="IGPD"/>
    <property type="match status" value="1"/>
</dbReference>
<dbReference type="PaxDb" id="667014-Thein_1212"/>
<evidence type="ECO:0000256" key="2">
    <source>
        <dbReference type="ARBA" id="ARBA00016664"/>
    </source>
</evidence>
<dbReference type="STRING" id="667014.Thein_1212"/>
<dbReference type="FunFam" id="3.30.230.40:FF:000001">
    <property type="entry name" value="Imidazoleglycerol-phosphate dehydratase HisB"/>
    <property type="match status" value="1"/>
</dbReference>
<dbReference type="PATRIC" id="fig|667014.3.peg.1249"/>
<dbReference type="HAMAP" id="MF_00076">
    <property type="entry name" value="HisB"/>
    <property type="match status" value="1"/>
</dbReference>
<dbReference type="KEGG" id="tid:Thein_1212"/>
<dbReference type="CDD" id="cd07914">
    <property type="entry name" value="IGPD"/>
    <property type="match status" value="1"/>
</dbReference>
<comment type="pathway">
    <text evidence="1 6 7">Amino-acid biosynthesis; L-histidine biosynthesis; L-histidine from 5-phospho-alpha-D-ribose 1-diphosphate: step 6/9.</text>
</comment>
<dbReference type="UniPathway" id="UPA00031">
    <property type="reaction ID" value="UER00011"/>
</dbReference>
<dbReference type="eggNOG" id="COG0131">
    <property type="taxonomic scope" value="Bacteria"/>
</dbReference>
<evidence type="ECO:0000256" key="4">
    <source>
        <dbReference type="ARBA" id="ARBA00023102"/>
    </source>
</evidence>
<dbReference type="InterPro" id="IPR020568">
    <property type="entry name" value="Ribosomal_Su5_D2-typ_SF"/>
</dbReference>
<proteinExistence type="inferred from homology"/>
<dbReference type="EMBL" id="CP002683">
    <property type="protein sequence ID" value="AEH45080.1"/>
    <property type="molecule type" value="Genomic_DNA"/>
</dbReference>
<reference evidence="8 9" key="2">
    <citation type="journal article" date="2012" name="Stand. Genomic Sci.">
        <title>Complete genome sequence of the thermophilic sulfate-reducing ocean bacterium Thermodesulfatator indicus type strain (CIR29812(T)).</title>
        <authorList>
            <person name="Anderson I."/>
            <person name="Saunders E."/>
            <person name="Lapidus A."/>
            <person name="Nolan M."/>
            <person name="Lucas S."/>
            <person name="Tice H."/>
            <person name="Del Rio T.G."/>
            <person name="Cheng J.F."/>
            <person name="Han C."/>
            <person name="Tapia R."/>
            <person name="Goodwin L.A."/>
            <person name="Pitluck S."/>
            <person name="Liolios K."/>
            <person name="Mavromatis K."/>
            <person name="Pagani I."/>
            <person name="Ivanova N."/>
            <person name="Mikhailova N."/>
            <person name="Pati A."/>
            <person name="Chen A."/>
            <person name="Palaniappan K."/>
            <person name="Land M."/>
            <person name="Hauser L."/>
            <person name="Jeffries C.D."/>
            <person name="Chang Y.J."/>
            <person name="Brambilla E.M."/>
            <person name="Rohde M."/>
            <person name="Spring S."/>
            <person name="Goker M."/>
            <person name="Detter J.C."/>
            <person name="Woyke T."/>
            <person name="Bristow J."/>
            <person name="Eisen J.A."/>
            <person name="Markowitz V."/>
            <person name="Hugenholtz P."/>
            <person name="Kyrpides N.C."/>
            <person name="Klenk H.P."/>
        </authorList>
    </citation>
    <scope>NUCLEOTIDE SEQUENCE [LARGE SCALE GENOMIC DNA]</scope>
    <source>
        <strain evidence="9">DSM 15286 / JCM 11887 / CIR29812</strain>
    </source>
</reference>
<dbReference type="NCBIfam" id="NF002111">
    <property type="entry name" value="PRK00951.2-1"/>
    <property type="match status" value="1"/>
</dbReference>
<accession>F8A8J4</accession>
<evidence type="ECO:0000256" key="6">
    <source>
        <dbReference type="HAMAP-Rule" id="MF_00076"/>
    </source>
</evidence>
<evidence type="ECO:0000256" key="1">
    <source>
        <dbReference type="ARBA" id="ARBA00005047"/>
    </source>
</evidence>
<keyword evidence="4 6" id="KW-0368">Histidine biosynthesis</keyword>
<keyword evidence="9" id="KW-1185">Reference proteome</keyword>
<dbReference type="EC" id="4.2.1.19" evidence="6 7"/>
<dbReference type="OrthoDB" id="9790411at2"/>
<protein>
    <recommendedName>
        <fullName evidence="2 6">Imidazoleglycerol-phosphate dehydratase</fullName>
        <shortName evidence="6">IGPD</shortName>
        <ecNumber evidence="6 7">4.2.1.19</ecNumber>
    </recommendedName>
</protein>
<dbReference type="PANTHER" id="PTHR23133">
    <property type="entry name" value="IMIDAZOLEGLYCEROL-PHOSPHATE DEHYDRATASE HIS7"/>
    <property type="match status" value="1"/>
</dbReference>
<comment type="subcellular location">
    <subcellularLocation>
        <location evidence="6 7">Cytoplasm</location>
    </subcellularLocation>
</comment>
<dbReference type="Gene3D" id="3.30.230.40">
    <property type="entry name" value="Imidazole glycerol phosphate dehydratase, domain 1"/>
    <property type="match status" value="2"/>
</dbReference>
<keyword evidence="3 6" id="KW-0028">Amino-acid biosynthesis</keyword>
<dbReference type="HOGENOM" id="CLU_044308_3_0_0"/>
<dbReference type="GO" id="GO:0000105">
    <property type="term" value="P:L-histidine biosynthetic process"/>
    <property type="evidence" value="ECO:0007669"/>
    <property type="project" value="UniProtKB-UniRule"/>
</dbReference>
<dbReference type="SUPFAM" id="SSF54211">
    <property type="entry name" value="Ribosomal protein S5 domain 2-like"/>
    <property type="match status" value="2"/>
</dbReference>
<reference evidence="9" key="1">
    <citation type="submission" date="2011-04" db="EMBL/GenBank/DDBJ databases">
        <title>The complete genome of Thermodesulfatator indicus DSM 15286.</title>
        <authorList>
            <person name="Lucas S."/>
            <person name="Copeland A."/>
            <person name="Lapidus A."/>
            <person name="Bruce D."/>
            <person name="Goodwin L."/>
            <person name="Pitluck S."/>
            <person name="Peters L."/>
            <person name="Kyrpides N."/>
            <person name="Mavromatis K."/>
            <person name="Pagani I."/>
            <person name="Ivanova N."/>
            <person name="Saunders L."/>
            <person name="Detter J.C."/>
            <person name="Tapia R."/>
            <person name="Han C."/>
            <person name="Land M."/>
            <person name="Hauser L."/>
            <person name="Markowitz V."/>
            <person name="Cheng J.-F."/>
            <person name="Hugenholtz P."/>
            <person name="Woyke T."/>
            <person name="Wu D."/>
            <person name="Spring S."/>
            <person name="Schroeder M."/>
            <person name="Brambilla E."/>
            <person name="Klenk H.-P."/>
            <person name="Eisen J.A."/>
        </authorList>
    </citation>
    <scope>NUCLEOTIDE SEQUENCE [LARGE SCALE GENOMIC DNA]</scope>
    <source>
        <strain evidence="9">DSM 15286 / JCM 11887 / CIR29812</strain>
    </source>
</reference>
<dbReference type="PANTHER" id="PTHR23133:SF2">
    <property type="entry name" value="IMIDAZOLEGLYCEROL-PHOSPHATE DEHYDRATASE"/>
    <property type="match status" value="1"/>
</dbReference>
<dbReference type="RefSeq" id="WP_013907822.1">
    <property type="nucleotide sequence ID" value="NC_015681.1"/>
</dbReference>
<keyword evidence="5 6" id="KW-0456">Lyase</keyword>
<evidence type="ECO:0000313" key="8">
    <source>
        <dbReference type="EMBL" id="AEH45080.1"/>
    </source>
</evidence>
<gene>
    <name evidence="6" type="primary">hisB</name>
    <name evidence="8" type="ordered locus">Thein_1212</name>
</gene>
<comment type="similarity">
    <text evidence="6 7">Belongs to the imidazoleglycerol-phosphate dehydratase family.</text>
</comment>
<dbReference type="FunCoup" id="F8A8J4">
    <property type="interactions" value="323"/>
</dbReference>
<evidence type="ECO:0000256" key="5">
    <source>
        <dbReference type="ARBA" id="ARBA00023239"/>
    </source>
</evidence>
<dbReference type="AlphaFoldDB" id="F8A8J4"/>
<dbReference type="GO" id="GO:0005737">
    <property type="term" value="C:cytoplasm"/>
    <property type="evidence" value="ECO:0007669"/>
    <property type="project" value="UniProtKB-SubCell"/>
</dbReference>